<dbReference type="EMBL" id="ML995830">
    <property type="protein sequence ID" value="KAF2769882.1"/>
    <property type="molecule type" value="Genomic_DNA"/>
</dbReference>
<evidence type="ECO:0000313" key="3">
    <source>
        <dbReference type="Proteomes" id="UP000799436"/>
    </source>
</evidence>
<dbReference type="AlphaFoldDB" id="A0A6G1LBB6"/>
<keyword evidence="3" id="KW-1185">Reference proteome</keyword>
<evidence type="ECO:0000256" key="1">
    <source>
        <dbReference type="SAM" id="MobiDB-lite"/>
    </source>
</evidence>
<sequence>MQVALARQGIAPELSRVGANPERGRHRWTRTCELVDRLPGIWKDGHVPVLPHSHAPCDHRESPATPARSPSTPSEPPWLEVGEKPPPLEPLAHPDFINASPARVRHCKRSRIAHPRSSRTGGVWRLHASTHLSKSRPTFAGSAGMSAHEPFIVVRTEAAGEVTQPCLKRAVQIAELLARLSWRPAPSWELGNRKEPYPRLPVLYHACMYLG</sequence>
<accession>A0A6G1LBB6</accession>
<feature type="region of interest" description="Disordered" evidence="1">
    <location>
        <begin position="53"/>
        <end position="95"/>
    </location>
</feature>
<name>A0A6G1LBB6_9PEZI</name>
<protein>
    <submittedName>
        <fullName evidence="2">Uncharacterized protein</fullName>
    </submittedName>
</protein>
<dbReference type="Proteomes" id="UP000799436">
    <property type="component" value="Unassembled WGS sequence"/>
</dbReference>
<gene>
    <name evidence="2" type="ORF">EJ03DRAFT_85830</name>
</gene>
<proteinExistence type="predicted"/>
<evidence type="ECO:0000313" key="2">
    <source>
        <dbReference type="EMBL" id="KAF2769882.1"/>
    </source>
</evidence>
<feature type="compositionally biased region" description="Low complexity" evidence="1">
    <location>
        <begin position="63"/>
        <end position="72"/>
    </location>
</feature>
<reference evidence="2" key="1">
    <citation type="journal article" date="2020" name="Stud. Mycol.">
        <title>101 Dothideomycetes genomes: a test case for predicting lifestyles and emergence of pathogens.</title>
        <authorList>
            <person name="Haridas S."/>
            <person name="Albert R."/>
            <person name="Binder M."/>
            <person name="Bloem J."/>
            <person name="Labutti K."/>
            <person name="Salamov A."/>
            <person name="Andreopoulos B."/>
            <person name="Baker S."/>
            <person name="Barry K."/>
            <person name="Bills G."/>
            <person name="Bluhm B."/>
            <person name="Cannon C."/>
            <person name="Castanera R."/>
            <person name="Culley D."/>
            <person name="Daum C."/>
            <person name="Ezra D."/>
            <person name="Gonzalez J."/>
            <person name="Henrissat B."/>
            <person name="Kuo A."/>
            <person name="Liang C."/>
            <person name="Lipzen A."/>
            <person name="Lutzoni F."/>
            <person name="Magnuson J."/>
            <person name="Mondo S."/>
            <person name="Nolan M."/>
            <person name="Ohm R."/>
            <person name="Pangilinan J."/>
            <person name="Park H.-J."/>
            <person name="Ramirez L."/>
            <person name="Alfaro M."/>
            <person name="Sun H."/>
            <person name="Tritt A."/>
            <person name="Yoshinaga Y."/>
            <person name="Zwiers L.-H."/>
            <person name="Turgeon B."/>
            <person name="Goodwin S."/>
            <person name="Spatafora J."/>
            <person name="Crous P."/>
            <person name="Grigoriev I."/>
        </authorList>
    </citation>
    <scope>NUCLEOTIDE SEQUENCE</scope>
    <source>
        <strain evidence="2">CBS 116005</strain>
    </source>
</reference>
<organism evidence="2 3">
    <name type="scientific">Teratosphaeria nubilosa</name>
    <dbReference type="NCBI Taxonomy" id="161662"/>
    <lineage>
        <taxon>Eukaryota</taxon>
        <taxon>Fungi</taxon>
        <taxon>Dikarya</taxon>
        <taxon>Ascomycota</taxon>
        <taxon>Pezizomycotina</taxon>
        <taxon>Dothideomycetes</taxon>
        <taxon>Dothideomycetidae</taxon>
        <taxon>Mycosphaerellales</taxon>
        <taxon>Teratosphaeriaceae</taxon>
        <taxon>Teratosphaeria</taxon>
    </lineage>
</organism>